<dbReference type="Pfam" id="PF13873">
    <property type="entry name" value="Myb_DNA-bind_5"/>
    <property type="match status" value="1"/>
</dbReference>
<dbReference type="InterPro" id="IPR028002">
    <property type="entry name" value="Myb_DNA-bind_5"/>
</dbReference>
<protein>
    <recommendedName>
        <fullName evidence="2">Regulatory protein zeste</fullName>
    </recommendedName>
</protein>
<organism evidence="7 8">
    <name type="scientific">Aquatica leii</name>
    <dbReference type="NCBI Taxonomy" id="1421715"/>
    <lineage>
        <taxon>Eukaryota</taxon>
        <taxon>Metazoa</taxon>
        <taxon>Ecdysozoa</taxon>
        <taxon>Arthropoda</taxon>
        <taxon>Hexapoda</taxon>
        <taxon>Insecta</taxon>
        <taxon>Pterygota</taxon>
        <taxon>Neoptera</taxon>
        <taxon>Endopterygota</taxon>
        <taxon>Coleoptera</taxon>
        <taxon>Polyphaga</taxon>
        <taxon>Elateriformia</taxon>
        <taxon>Elateroidea</taxon>
        <taxon>Lampyridae</taxon>
        <taxon>Luciolinae</taxon>
        <taxon>Aquatica</taxon>
    </lineage>
</organism>
<comment type="caution">
    <text evidence="7">The sequence shown here is derived from an EMBL/GenBank/DDBJ whole genome shotgun (WGS) entry which is preliminary data.</text>
</comment>
<proteinExistence type="predicted"/>
<sequence length="177" mass="20719">MEKRERSSNFTESEKELLLNIVTDSFFEVIENKKTDSVTIKKKNETWDLVAVSFNAMTTNIARNGIQLNTAYNNIKRKLKKDKADDKVQIYKTGGGPLKSPKVNDMQDRFLSLLKLQFEPLRRRFDSSRNYIINVTIEERRASGQHCIHFKGKIYSQRENLLYSIVDSPRYTVDTRF</sequence>
<evidence type="ECO:0000256" key="1">
    <source>
        <dbReference type="ARBA" id="ARBA00011764"/>
    </source>
</evidence>
<evidence type="ECO:0000313" key="8">
    <source>
        <dbReference type="Proteomes" id="UP001353858"/>
    </source>
</evidence>
<name>A0AAN7SMA1_9COLE</name>
<reference evidence="8" key="1">
    <citation type="submission" date="2023-01" db="EMBL/GenBank/DDBJ databases">
        <title>Key to firefly adult light organ development and bioluminescence: homeobox transcription factors regulate luciferase expression and transportation to peroxisome.</title>
        <authorList>
            <person name="Fu X."/>
        </authorList>
    </citation>
    <scope>NUCLEOTIDE SEQUENCE [LARGE SCALE GENOMIC DNA]</scope>
</reference>
<dbReference type="PANTHER" id="PTHR21411">
    <property type="entry name" value="APONTIC"/>
    <property type="match status" value="1"/>
</dbReference>
<evidence type="ECO:0000256" key="2">
    <source>
        <dbReference type="ARBA" id="ARBA00016807"/>
    </source>
</evidence>
<dbReference type="EMBL" id="JARPUR010000001">
    <property type="protein sequence ID" value="KAK4887114.1"/>
    <property type="molecule type" value="Genomic_DNA"/>
</dbReference>
<accession>A0AAN7SMA1</accession>
<evidence type="ECO:0000256" key="4">
    <source>
        <dbReference type="ARBA" id="ARBA00023163"/>
    </source>
</evidence>
<gene>
    <name evidence="7" type="ORF">RN001_003385</name>
</gene>
<evidence type="ECO:0000256" key="3">
    <source>
        <dbReference type="ARBA" id="ARBA00023015"/>
    </source>
</evidence>
<evidence type="ECO:0000313" key="7">
    <source>
        <dbReference type="EMBL" id="KAK4887114.1"/>
    </source>
</evidence>
<keyword evidence="8" id="KW-1185">Reference proteome</keyword>
<dbReference type="PANTHER" id="PTHR21411:SF0">
    <property type="entry name" value="REGULATORY PROTEIN ZESTE"/>
    <property type="match status" value="1"/>
</dbReference>
<comment type="function">
    <text evidence="5">Involved in transvection phenomena (= synapsis-dependent gene expression), where the synaptic pairing of chromosomes carrying genes with which zeste interacts influences the expression of these genes. Zeste binds to DNA and stimulates transcription from a nearby promoter.</text>
</comment>
<evidence type="ECO:0000256" key="5">
    <source>
        <dbReference type="ARBA" id="ARBA00025466"/>
    </source>
</evidence>
<keyword evidence="4" id="KW-0804">Transcription</keyword>
<dbReference type="Proteomes" id="UP001353858">
    <property type="component" value="Unassembled WGS sequence"/>
</dbReference>
<dbReference type="AlphaFoldDB" id="A0AAN7SMA1"/>
<comment type="subunit">
    <text evidence="1">Self-associates forming complexes of several hundred monomers.</text>
</comment>
<keyword evidence="3" id="KW-0805">Transcription regulation</keyword>
<feature type="domain" description="Myb/SANT-like DNA-binding" evidence="6">
    <location>
        <begin position="6"/>
        <end position="84"/>
    </location>
</feature>
<evidence type="ECO:0000259" key="6">
    <source>
        <dbReference type="Pfam" id="PF13873"/>
    </source>
</evidence>